<feature type="compositionally biased region" description="Low complexity" evidence="4">
    <location>
        <begin position="95"/>
        <end position="107"/>
    </location>
</feature>
<keyword evidence="3" id="KW-0720">Serine protease</keyword>
<dbReference type="SUPFAM" id="SSF82171">
    <property type="entry name" value="DPP6 N-terminal domain-like"/>
    <property type="match status" value="1"/>
</dbReference>
<dbReference type="Gene3D" id="2.120.10.30">
    <property type="entry name" value="TolB, C-terminal domain"/>
    <property type="match status" value="2"/>
</dbReference>
<feature type="signal peptide" evidence="5">
    <location>
        <begin position="1"/>
        <end position="34"/>
    </location>
</feature>
<gene>
    <name evidence="7" type="ORF">GCM10023151_03270</name>
</gene>
<evidence type="ECO:0000256" key="1">
    <source>
        <dbReference type="ARBA" id="ARBA00022729"/>
    </source>
</evidence>
<dbReference type="Proteomes" id="UP001501011">
    <property type="component" value="Unassembled WGS sequence"/>
</dbReference>
<evidence type="ECO:0000256" key="3">
    <source>
        <dbReference type="ARBA" id="ARBA00022825"/>
    </source>
</evidence>
<keyword evidence="2" id="KW-0378">Hydrolase</keyword>
<keyword evidence="1 5" id="KW-0732">Signal</keyword>
<keyword evidence="8" id="KW-1185">Reference proteome</keyword>
<dbReference type="PANTHER" id="PTHR42776">
    <property type="entry name" value="SERINE PEPTIDASE S9 FAMILY MEMBER"/>
    <property type="match status" value="1"/>
</dbReference>
<dbReference type="InterPro" id="IPR001375">
    <property type="entry name" value="Peptidase_S9_cat"/>
</dbReference>
<dbReference type="Gene3D" id="3.40.50.1820">
    <property type="entry name" value="alpha/beta hydrolase"/>
    <property type="match status" value="1"/>
</dbReference>
<feature type="region of interest" description="Disordered" evidence="4">
    <location>
        <begin position="88"/>
        <end position="107"/>
    </location>
</feature>
<dbReference type="Pfam" id="PF07676">
    <property type="entry name" value="PD40"/>
    <property type="match status" value="4"/>
</dbReference>
<dbReference type="Pfam" id="PF00326">
    <property type="entry name" value="Peptidase_S9"/>
    <property type="match status" value="1"/>
</dbReference>
<evidence type="ECO:0000256" key="5">
    <source>
        <dbReference type="SAM" id="SignalP"/>
    </source>
</evidence>
<evidence type="ECO:0000256" key="2">
    <source>
        <dbReference type="ARBA" id="ARBA00022801"/>
    </source>
</evidence>
<name>A0ABP8ICC1_9GAMM</name>
<dbReference type="InterPro" id="IPR011659">
    <property type="entry name" value="WD40"/>
</dbReference>
<proteinExistence type="predicted"/>
<dbReference type="PANTHER" id="PTHR42776:SF13">
    <property type="entry name" value="DIPEPTIDYL-PEPTIDASE 5"/>
    <property type="match status" value="1"/>
</dbReference>
<dbReference type="InterPro" id="IPR029058">
    <property type="entry name" value="AB_hydrolase_fold"/>
</dbReference>
<evidence type="ECO:0000313" key="7">
    <source>
        <dbReference type="EMBL" id="GAA4355860.1"/>
    </source>
</evidence>
<evidence type="ECO:0000259" key="6">
    <source>
        <dbReference type="Pfam" id="PF00326"/>
    </source>
</evidence>
<keyword evidence="3" id="KW-0645">Protease</keyword>
<organism evidence="7 8">
    <name type="scientific">Kangiella marina</name>
    <dbReference type="NCBI Taxonomy" id="1079178"/>
    <lineage>
        <taxon>Bacteria</taxon>
        <taxon>Pseudomonadati</taxon>
        <taxon>Pseudomonadota</taxon>
        <taxon>Gammaproteobacteria</taxon>
        <taxon>Kangiellales</taxon>
        <taxon>Kangiellaceae</taxon>
        <taxon>Kangiella</taxon>
    </lineage>
</organism>
<feature type="chain" id="PRO_5047481516" evidence="5">
    <location>
        <begin position="35"/>
        <end position="699"/>
    </location>
</feature>
<dbReference type="SUPFAM" id="SSF53474">
    <property type="entry name" value="alpha/beta-Hydrolases"/>
    <property type="match status" value="1"/>
</dbReference>
<dbReference type="InterPro" id="IPR011042">
    <property type="entry name" value="6-blade_b-propeller_TolB-like"/>
</dbReference>
<evidence type="ECO:0000256" key="4">
    <source>
        <dbReference type="SAM" id="MobiDB-lite"/>
    </source>
</evidence>
<comment type="caution">
    <text evidence="7">The sequence shown here is derived from an EMBL/GenBank/DDBJ whole genome shotgun (WGS) entry which is preliminary data.</text>
</comment>
<feature type="domain" description="Peptidase S9 prolyl oligopeptidase catalytic" evidence="6">
    <location>
        <begin position="486"/>
        <end position="695"/>
    </location>
</feature>
<sequence length="699" mass="78999">MYSSDIYITKWDNSILMKYLAFILSAVMATQAQADQAKDFTAEDLVTLHRVGAATLSPDGKSVAYQLRSTDLEADRGRYDIYMVSSDGDNTQQVTTHPSSDTSPTWSSDGRKLFFLSSRNGSNQLYAFDVKTKNISQITDFPVAVDSYKLSTDNQHMVFSATVFPECKDLICSKKKLAQRKTQKATGKLYDQTFVRHWDHWLDGTQSRLFSVSLAKADSESVVPLSHALNGNVPSRPFGGAEEYTISPDGKTVVFTLRIADDKESRSTNFDIYSTPIAGGQIENLTLANKAWDTQPVFSPDGTQLAWLAMDRPGFEADRLQVQIKDLKSGEVTNVTKDWDRSVSSFQFSHDGKTLYITGNNIGKKSLWAFDIESKEPTLLTHTGYVGGVSVGSDQLIFQYDDLKRPADLYRLDLSSGRAQQITQVNKAKLANLQFGDYEQFSFKGWNDETVYGYVVKPADFDPDQSYPLAFLIHGGPQGSFGDHFHYRWNPQTYTGQGFVAVMIDFHGSTGYGQEFTDSITGDWGGKPLVDLQEGMTYIDNTYSYIDTDNSCALGASYGGYMINWIAGQWPDQFKCLVNHDGIFDNRMMYYATEELWFVEWENGGAYFDTPETFEKHNPVHHVKNWKTPMLVVQGTKDFRVPETQSLGTFTALQRQGIPSQLLVFEDENHWVLKPNNSMQWHQVVNDWLHQWLNKESQR</sequence>
<dbReference type="EMBL" id="BAABFV010000001">
    <property type="protein sequence ID" value="GAA4355860.1"/>
    <property type="molecule type" value="Genomic_DNA"/>
</dbReference>
<accession>A0ABP8ICC1</accession>
<reference evidence="8" key="1">
    <citation type="journal article" date="2019" name="Int. J. Syst. Evol. Microbiol.">
        <title>The Global Catalogue of Microorganisms (GCM) 10K type strain sequencing project: providing services to taxonomists for standard genome sequencing and annotation.</title>
        <authorList>
            <consortium name="The Broad Institute Genomics Platform"/>
            <consortium name="The Broad Institute Genome Sequencing Center for Infectious Disease"/>
            <person name="Wu L."/>
            <person name="Ma J."/>
        </authorList>
    </citation>
    <scope>NUCLEOTIDE SEQUENCE [LARGE SCALE GENOMIC DNA]</scope>
    <source>
        <strain evidence="8">JCM 17728</strain>
    </source>
</reference>
<evidence type="ECO:0000313" key="8">
    <source>
        <dbReference type="Proteomes" id="UP001501011"/>
    </source>
</evidence>
<protein>
    <submittedName>
        <fullName evidence="7">S9 family peptidase</fullName>
    </submittedName>
</protein>